<keyword evidence="4 7" id="KW-0479">Metal-binding</keyword>
<dbReference type="SMART" id="SM00849">
    <property type="entry name" value="Lactamase_B"/>
    <property type="match status" value="1"/>
</dbReference>
<dbReference type="InterPro" id="IPR036866">
    <property type="entry name" value="RibonucZ/Hydroxyglut_hydro"/>
</dbReference>
<dbReference type="SUPFAM" id="SSF56281">
    <property type="entry name" value="Metallo-hydrolase/oxidoreductase"/>
    <property type="match status" value="1"/>
</dbReference>
<dbReference type="InterPro" id="IPR032282">
    <property type="entry name" value="HAGH_C"/>
</dbReference>
<dbReference type="InterPro" id="IPR017782">
    <property type="entry name" value="Hydroxyacylglutathione_Hdrlase"/>
</dbReference>
<feature type="binding site" evidence="7">
    <location>
        <position position="62"/>
    </location>
    <ligand>
        <name>Zn(2+)</name>
        <dbReference type="ChEBI" id="CHEBI:29105"/>
        <label>2</label>
    </ligand>
</feature>
<dbReference type="GO" id="GO:0004416">
    <property type="term" value="F:hydroxyacylglutathione hydrolase activity"/>
    <property type="evidence" value="ECO:0007669"/>
    <property type="project" value="UniProtKB-EC"/>
</dbReference>
<comment type="catalytic activity">
    <reaction evidence="1 7">
        <text>an S-(2-hydroxyacyl)glutathione + H2O = a 2-hydroxy carboxylate + glutathione + H(+)</text>
        <dbReference type="Rhea" id="RHEA:21864"/>
        <dbReference type="ChEBI" id="CHEBI:15377"/>
        <dbReference type="ChEBI" id="CHEBI:15378"/>
        <dbReference type="ChEBI" id="CHEBI:57925"/>
        <dbReference type="ChEBI" id="CHEBI:58896"/>
        <dbReference type="ChEBI" id="CHEBI:71261"/>
        <dbReference type="EC" id="3.1.2.6"/>
    </reaction>
</comment>
<feature type="binding site" evidence="7">
    <location>
        <position position="177"/>
    </location>
    <ligand>
        <name>Zn(2+)</name>
        <dbReference type="ChEBI" id="CHEBI:29105"/>
        <label>2</label>
    </ligand>
</feature>
<protein>
    <recommendedName>
        <fullName evidence="7">Hydroxyacylglutathione hydrolase</fullName>
        <ecNumber evidence="7">3.1.2.6</ecNumber>
    </recommendedName>
    <alternativeName>
        <fullName evidence="7">Glyoxalase II</fullName>
        <shortName evidence="7">Glx II</shortName>
    </alternativeName>
</protein>
<keyword evidence="6 7" id="KW-0862">Zinc</keyword>
<keyword evidence="5 7" id="KW-0378">Hydrolase</keyword>
<organism evidence="9 10">
    <name type="scientific">Rhizosaccharibacter radicis</name>
    <dbReference type="NCBI Taxonomy" id="2782605"/>
    <lineage>
        <taxon>Bacteria</taxon>
        <taxon>Pseudomonadati</taxon>
        <taxon>Pseudomonadota</taxon>
        <taxon>Alphaproteobacteria</taxon>
        <taxon>Acetobacterales</taxon>
        <taxon>Acetobacteraceae</taxon>
        <taxon>Rhizosaccharibacter</taxon>
    </lineage>
</organism>
<dbReference type="InterPro" id="IPR001279">
    <property type="entry name" value="Metallo-B-lactamas"/>
</dbReference>
<dbReference type="PIRSF" id="PIRSF005457">
    <property type="entry name" value="Glx"/>
    <property type="match status" value="1"/>
</dbReference>
<feature type="binding site" evidence="7">
    <location>
        <position position="58"/>
    </location>
    <ligand>
        <name>Zn(2+)</name>
        <dbReference type="ChEBI" id="CHEBI:29105"/>
        <label>1</label>
    </ligand>
</feature>
<dbReference type="PANTHER" id="PTHR43705">
    <property type="entry name" value="HYDROXYACYLGLUTATHIONE HYDROLASE"/>
    <property type="match status" value="1"/>
</dbReference>
<evidence type="ECO:0000256" key="1">
    <source>
        <dbReference type="ARBA" id="ARBA00001623"/>
    </source>
</evidence>
<comment type="pathway">
    <text evidence="2 7">Secondary metabolite metabolism; methylglyoxal degradation; (R)-lactate from methylglyoxal: step 2/2.</text>
</comment>
<keyword evidence="10" id="KW-1185">Reference proteome</keyword>
<comment type="caution">
    <text evidence="9">The sequence shown here is derived from an EMBL/GenBank/DDBJ whole genome shotgun (WGS) entry which is preliminary data.</text>
</comment>
<evidence type="ECO:0000256" key="3">
    <source>
        <dbReference type="ARBA" id="ARBA00006759"/>
    </source>
</evidence>
<comment type="subunit">
    <text evidence="7">Monomer.</text>
</comment>
<evidence type="ECO:0000256" key="5">
    <source>
        <dbReference type="ARBA" id="ARBA00022801"/>
    </source>
</evidence>
<accession>A0ABT1VXB1</accession>
<dbReference type="Proteomes" id="UP001524547">
    <property type="component" value="Unassembled WGS sequence"/>
</dbReference>
<dbReference type="InterPro" id="IPR050110">
    <property type="entry name" value="Glyoxalase_II_hydrolase"/>
</dbReference>
<evidence type="ECO:0000313" key="9">
    <source>
        <dbReference type="EMBL" id="MCQ8240966.1"/>
    </source>
</evidence>
<proteinExistence type="inferred from homology"/>
<feature type="binding site" evidence="7">
    <location>
        <position position="139"/>
    </location>
    <ligand>
        <name>Zn(2+)</name>
        <dbReference type="ChEBI" id="CHEBI:29105"/>
        <label>1</label>
    </ligand>
</feature>
<dbReference type="Gene3D" id="3.60.15.10">
    <property type="entry name" value="Ribonuclease Z/Hydroxyacylglutathione hydrolase-like"/>
    <property type="match status" value="1"/>
</dbReference>
<dbReference type="InterPro" id="IPR035680">
    <property type="entry name" value="Clx_II_MBL"/>
</dbReference>
<feature type="binding site" evidence="7">
    <location>
        <position position="63"/>
    </location>
    <ligand>
        <name>Zn(2+)</name>
        <dbReference type="ChEBI" id="CHEBI:29105"/>
        <label>2</label>
    </ligand>
</feature>
<dbReference type="EMBL" id="JAMZEJ010000005">
    <property type="protein sequence ID" value="MCQ8240966.1"/>
    <property type="molecule type" value="Genomic_DNA"/>
</dbReference>
<gene>
    <name evidence="7 9" type="primary">gloB</name>
    <name evidence="9" type="ORF">NFI88_08970</name>
</gene>
<dbReference type="Pfam" id="PF16123">
    <property type="entry name" value="HAGH_C"/>
    <property type="match status" value="1"/>
</dbReference>
<comment type="similarity">
    <text evidence="3 7">Belongs to the metallo-beta-lactamase superfamily. Glyoxalase II family.</text>
</comment>
<feature type="binding site" evidence="7">
    <location>
        <position position="60"/>
    </location>
    <ligand>
        <name>Zn(2+)</name>
        <dbReference type="ChEBI" id="CHEBI:29105"/>
        <label>1</label>
    </ligand>
</feature>
<evidence type="ECO:0000259" key="8">
    <source>
        <dbReference type="SMART" id="SM00849"/>
    </source>
</evidence>
<reference evidence="9 10" key="1">
    <citation type="submission" date="2022-06" db="EMBL/GenBank/DDBJ databases">
        <title>Rhizosaccharibacter gen. nov. sp. nov. KSS12, endophytic bacteria isolated from sugarcane.</title>
        <authorList>
            <person name="Pitiwittayakul N."/>
        </authorList>
    </citation>
    <scope>NUCLEOTIDE SEQUENCE [LARGE SCALE GENOMIC DNA]</scope>
    <source>
        <strain evidence="9 10">KSS12</strain>
    </source>
</reference>
<feature type="domain" description="Metallo-beta-lactamase" evidence="8">
    <location>
        <begin position="15"/>
        <end position="177"/>
    </location>
</feature>
<dbReference type="Pfam" id="PF00753">
    <property type="entry name" value="Lactamase_B"/>
    <property type="match status" value="1"/>
</dbReference>
<dbReference type="EC" id="3.1.2.6" evidence="7"/>
<dbReference type="CDD" id="cd07723">
    <property type="entry name" value="hydroxyacylglutathione_hydrolase_MBL-fold"/>
    <property type="match status" value="1"/>
</dbReference>
<evidence type="ECO:0000256" key="7">
    <source>
        <dbReference type="HAMAP-Rule" id="MF_01374"/>
    </source>
</evidence>
<name>A0ABT1VXB1_9PROT</name>
<feature type="binding site" evidence="7">
    <location>
        <position position="120"/>
    </location>
    <ligand>
        <name>Zn(2+)</name>
        <dbReference type="ChEBI" id="CHEBI:29105"/>
        <label>1</label>
    </ligand>
</feature>
<sequence length="248" mass="26674">MTSALRIEPIPILSDNYAWLLRDTRDGAVAVVDPADADAVGAVVDRRGGRLDWVLLTHHHDDHIAGAEAIARRFGARIAGAAADRHRLPPLDLALSSGDRVVLGTGADAAEGEVIATPGHTAQHISFFFADGPALFCGDTLFSLGCGRLLEGTADEMFASFRRFDRLPDDTLVCCGHEYTESNLRFALSVDENNPALRARGAAVARQRAAGEPTVPTRLAEERAANPFLRAPDAGELARLRRAKDSFR</sequence>
<dbReference type="RefSeq" id="WP_422919713.1">
    <property type="nucleotide sequence ID" value="NZ_JAMZEJ010000005.1"/>
</dbReference>
<dbReference type="HAMAP" id="MF_01374">
    <property type="entry name" value="Glyoxalase_2"/>
    <property type="match status" value="1"/>
</dbReference>
<dbReference type="PANTHER" id="PTHR43705:SF1">
    <property type="entry name" value="HYDROXYACYLGLUTATHIONE HYDROLASE GLOB"/>
    <property type="match status" value="1"/>
</dbReference>
<evidence type="ECO:0000313" key="10">
    <source>
        <dbReference type="Proteomes" id="UP001524547"/>
    </source>
</evidence>
<feature type="binding site" evidence="7">
    <location>
        <position position="139"/>
    </location>
    <ligand>
        <name>Zn(2+)</name>
        <dbReference type="ChEBI" id="CHEBI:29105"/>
        <label>2</label>
    </ligand>
</feature>
<comment type="cofactor">
    <cofactor evidence="7">
        <name>Zn(2+)</name>
        <dbReference type="ChEBI" id="CHEBI:29105"/>
    </cofactor>
    <text evidence="7">Binds 2 Zn(2+) ions per subunit.</text>
</comment>
<dbReference type="NCBIfam" id="TIGR03413">
    <property type="entry name" value="GSH_gloB"/>
    <property type="match status" value="1"/>
</dbReference>
<evidence type="ECO:0000256" key="6">
    <source>
        <dbReference type="ARBA" id="ARBA00022833"/>
    </source>
</evidence>
<evidence type="ECO:0000256" key="2">
    <source>
        <dbReference type="ARBA" id="ARBA00004963"/>
    </source>
</evidence>
<comment type="function">
    <text evidence="7">Thiolesterase that catalyzes the hydrolysis of S-D-lactoyl-glutathione to form glutathione and D-lactic acid.</text>
</comment>
<evidence type="ECO:0000256" key="4">
    <source>
        <dbReference type="ARBA" id="ARBA00022723"/>
    </source>
</evidence>